<reference evidence="17" key="2">
    <citation type="submission" date="2015-01" db="EMBL/GenBank/DDBJ databases">
        <authorList>
            <person name="Manzoor Shahid"/>
            <person name="Zubair Saima"/>
        </authorList>
    </citation>
    <scope>NUCLEOTIDE SEQUENCE [LARGE SCALE GENOMIC DNA]</scope>
    <source>
        <strain evidence="17">V1</strain>
    </source>
</reference>
<evidence type="ECO:0000256" key="11">
    <source>
        <dbReference type="ARBA" id="ARBA00038218"/>
    </source>
</evidence>
<evidence type="ECO:0000256" key="2">
    <source>
        <dbReference type="ARBA" id="ARBA00011738"/>
    </source>
</evidence>
<name>A0A0B7GXV0_TREPH</name>
<feature type="transmembrane region" description="Helical" evidence="14">
    <location>
        <begin position="224"/>
        <end position="246"/>
    </location>
</feature>
<dbReference type="InterPro" id="IPR004703">
    <property type="entry name" value="PTS_sugar-sp_permease"/>
</dbReference>
<dbReference type="Proteomes" id="UP000323594">
    <property type="component" value="Chromosome"/>
</dbReference>
<keyword evidence="8 14" id="KW-1133">Transmembrane helix</keyword>
<evidence type="ECO:0000256" key="1">
    <source>
        <dbReference type="ARBA" id="ARBA00004651"/>
    </source>
</evidence>
<organism evidence="15 17">
    <name type="scientific">Treponema phagedenis</name>
    <dbReference type="NCBI Taxonomy" id="162"/>
    <lineage>
        <taxon>Bacteria</taxon>
        <taxon>Pseudomonadati</taxon>
        <taxon>Spirochaetota</taxon>
        <taxon>Spirochaetia</taxon>
        <taxon>Spirochaetales</taxon>
        <taxon>Treponemataceae</taxon>
        <taxon>Treponema</taxon>
    </lineage>
</organism>
<dbReference type="GO" id="GO:0009401">
    <property type="term" value="P:phosphoenolpyruvate-dependent sugar phosphotransferase system"/>
    <property type="evidence" value="ECO:0007669"/>
    <property type="project" value="UniProtKB-KW"/>
</dbReference>
<feature type="transmembrane region" description="Helical" evidence="14">
    <location>
        <begin position="258"/>
        <end position="282"/>
    </location>
</feature>
<evidence type="ECO:0000256" key="4">
    <source>
        <dbReference type="ARBA" id="ARBA00022475"/>
    </source>
</evidence>
<comment type="subcellular location">
    <subcellularLocation>
        <location evidence="1">Cell membrane</location>
        <topology evidence="1">Multi-pass membrane protein</topology>
    </subcellularLocation>
</comment>
<dbReference type="NCBIfam" id="NF006920">
    <property type="entry name" value="PRK09410.1-2"/>
    <property type="match status" value="1"/>
</dbReference>
<evidence type="ECO:0000256" key="8">
    <source>
        <dbReference type="ARBA" id="ARBA00022989"/>
    </source>
</evidence>
<dbReference type="EMBL" id="CP042817">
    <property type="protein sequence ID" value="QEJ99022.1"/>
    <property type="molecule type" value="Genomic_DNA"/>
</dbReference>
<evidence type="ECO:0000256" key="9">
    <source>
        <dbReference type="ARBA" id="ARBA00023136"/>
    </source>
</evidence>
<evidence type="ECO:0000256" key="5">
    <source>
        <dbReference type="ARBA" id="ARBA00022597"/>
    </source>
</evidence>
<feature type="transmembrane region" description="Helical" evidence="14">
    <location>
        <begin position="317"/>
        <end position="338"/>
    </location>
</feature>
<feature type="transmembrane region" description="Helical" evidence="14">
    <location>
        <begin position="85"/>
        <end position="107"/>
    </location>
</feature>
<reference evidence="16 18" key="3">
    <citation type="submission" date="2019-08" db="EMBL/GenBank/DDBJ databases">
        <authorList>
            <person name="Kuhnert P."/>
        </authorList>
    </citation>
    <scope>NUCLEOTIDE SEQUENCE [LARGE SCALE GENOMIC DNA]</scope>
    <source>
        <strain evidence="16 18">B36.5</strain>
    </source>
</reference>
<feature type="transmembrane region" description="Helical" evidence="14">
    <location>
        <begin position="119"/>
        <end position="140"/>
    </location>
</feature>
<proteinExistence type="inferred from homology"/>
<evidence type="ECO:0000256" key="7">
    <source>
        <dbReference type="ARBA" id="ARBA00022692"/>
    </source>
</evidence>
<keyword evidence="4" id="KW-1003">Cell membrane</keyword>
<feature type="transmembrane region" description="Helical" evidence="14">
    <location>
        <begin position="179"/>
        <end position="197"/>
    </location>
</feature>
<dbReference type="GeneID" id="57754313"/>
<accession>A0A0B7GXV0</accession>
<feature type="transmembrane region" description="Helical" evidence="14">
    <location>
        <begin position="12"/>
        <end position="29"/>
    </location>
</feature>
<dbReference type="OrthoDB" id="9796178at2"/>
<evidence type="ECO:0000256" key="14">
    <source>
        <dbReference type="SAM" id="Phobius"/>
    </source>
</evidence>
<keyword evidence="3" id="KW-0813">Transport</keyword>
<evidence type="ECO:0000256" key="13">
    <source>
        <dbReference type="ARBA" id="ARBA00042859"/>
    </source>
</evidence>
<evidence type="ECO:0000256" key="6">
    <source>
        <dbReference type="ARBA" id="ARBA00022683"/>
    </source>
</evidence>
<dbReference type="EMBL" id="CDNC01000011">
    <property type="protein sequence ID" value="CEM61446.1"/>
    <property type="molecule type" value="Genomic_DNA"/>
</dbReference>
<dbReference type="NCBIfam" id="NF009553">
    <property type="entry name" value="PRK12997.1-5"/>
    <property type="match status" value="1"/>
</dbReference>
<keyword evidence="7 14" id="KW-0812">Transmembrane</keyword>
<keyword evidence="6" id="KW-0598">Phosphotransferase system</keyword>
<dbReference type="Proteomes" id="UP000042527">
    <property type="component" value="Unassembled WGS sequence"/>
</dbReference>
<evidence type="ECO:0000256" key="3">
    <source>
        <dbReference type="ARBA" id="ARBA00022448"/>
    </source>
</evidence>
<dbReference type="Pfam" id="PF03611">
    <property type="entry name" value="EIIC-GAT"/>
    <property type="match status" value="1"/>
</dbReference>
<dbReference type="NCBIfam" id="NF006922">
    <property type="entry name" value="PRK09410.1-5"/>
    <property type="match status" value="1"/>
</dbReference>
<sequence>MNFFRFLMNDVLSVPAVLVGLVALVGLLIQKKDASECIKGFIKSILGFLVLGAGAGVIVGSLGHFSDMFQYGFNIHGVVPNNEAIVAIAQNTLGSEMALIMFFGMFANILIARFTPLKYIFLTGHHTIYMAILISVILSVGGLSGWPLVVIGSVMLGFTMALMPAWAQPVMKKITGSDEIAFGHFGTFGYMFAAYIGKLVGKNSKSTEEIQFPKWLVFFRDTSVAISVTMGVIFIFSAIFAGPTYIQEKLSGGQNFIVFAILQAITFAGGVFIVLSGVRLVLGEIVPAFTGISKKLVPNAKPALDCPVVFPYAPNAVLIGFMSSFIGGIIGMFVCIAFKLPVIIPGVVPHFFCGASAGVFANATGGRRGCVIGSFAHGLLITFLPILLMPLLGSLGFAGATFSDTDFCTVGILLGGIIKLFR</sequence>
<dbReference type="InterPro" id="IPR051562">
    <property type="entry name" value="Ascorbate-PTS_EIIC"/>
</dbReference>
<dbReference type="PANTHER" id="PTHR33843:SF4">
    <property type="entry name" value="ASCORBATE-SPECIFIC PTS SYSTEM EIIC COMPONENT"/>
    <property type="match status" value="1"/>
</dbReference>
<dbReference type="PANTHER" id="PTHR33843">
    <property type="entry name" value="ASCORBATE-SPECIFIC PTS SYSTEM EIIC COMPONENT"/>
    <property type="match status" value="1"/>
</dbReference>
<evidence type="ECO:0000313" key="15">
    <source>
        <dbReference type="EMBL" id="CEM61446.1"/>
    </source>
</evidence>
<keyword evidence="17" id="KW-1185">Reference proteome</keyword>
<feature type="transmembrane region" description="Helical" evidence="14">
    <location>
        <begin position="370"/>
        <end position="391"/>
    </location>
</feature>
<comment type="subunit">
    <text evidence="2">Homodimer.</text>
</comment>
<dbReference type="RefSeq" id="WP_024753032.1">
    <property type="nucleotide sequence ID" value="NZ_CDNC01000011.1"/>
</dbReference>
<protein>
    <recommendedName>
        <fullName evidence="12">Ascorbate-specific PTS system EIIC component</fullName>
    </recommendedName>
    <alternativeName>
        <fullName evidence="13">Ascorbate-specific permease IIC component UlaA</fullName>
    </alternativeName>
</protein>
<dbReference type="AlphaFoldDB" id="A0A0B7GXV0"/>
<gene>
    <name evidence="16" type="ORF">FUT82_14170</name>
    <name evidence="15" type="ORF">TPHV1_190053</name>
</gene>
<feature type="transmembrane region" description="Helical" evidence="14">
    <location>
        <begin position="146"/>
        <end position="167"/>
    </location>
</feature>
<keyword evidence="5" id="KW-0762">Sugar transport</keyword>
<evidence type="ECO:0000313" key="16">
    <source>
        <dbReference type="EMBL" id="QEJ99022.1"/>
    </source>
</evidence>
<keyword evidence="9 14" id="KW-0472">Membrane</keyword>
<evidence type="ECO:0000256" key="12">
    <source>
        <dbReference type="ARBA" id="ARBA00039702"/>
    </source>
</evidence>
<dbReference type="GO" id="GO:0005886">
    <property type="term" value="C:plasma membrane"/>
    <property type="evidence" value="ECO:0007669"/>
    <property type="project" value="UniProtKB-SubCell"/>
</dbReference>
<comment type="similarity">
    <text evidence="11">Belongs to the UlaA family.</text>
</comment>
<evidence type="ECO:0000256" key="10">
    <source>
        <dbReference type="ARBA" id="ARBA00037387"/>
    </source>
</evidence>
<evidence type="ECO:0000313" key="17">
    <source>
        <dbReference type="Proteomes" id="UP000042527"/>
    </source>
</evidence>
<reference evidence="15" key="1">
    <citation type="submission" date="2015-01" db="EMBL/GenBank/DDBJ databases">
        <authorList>
            <person name="Xiang T."/>
            <person name="Song Y."/>
            <person name="Huang L."/>
            <person name="Wang B."/>
            <person name="Wu P."/>
        </authorList>
    </citation>
    <scope>NUCLEOTIDE SEQUENCE [LARGE SCALE GENOMIC DNA]</scope>
    <source>
        <strain evidence="15">V1</strain>
    </source>
</reference>
<evidence type="ECO:0000313" key="18">
    <source>
        <dbReference type="Proteomes" id="UP000323594"/>
    </source>
</evidence>
<comment type="function">
    <text evidence="10">The phosphoenolpyruvate-dependent sugar phosphotransferase system (sugar PTS), a major carbohydrate active transport system, catalyzes the phosphorylation of incoming sugar substrates concomitantly with their translocation across the cell membrane. The enzyme II UlaABC PTS system is involved in ascorbate transport.</text>
</comment>
<feature type="transmembrane region" description="Helical" evidence="14">
    <location>
        <begin position="41"/>
        <end position="65"/>
    </location>
</feature>